<organism evidence="1 2">
    <name type="scientific">Catharus ustulatus</name>
    <name type="common">Russet-backed thrush</name>
    <name type="synonym">Hylocichla ustulatus</name>
    <dbReference type="NCBI Taxonomy" id="91951"/>
    <lineage>
        <taxon>Eukaryota</taxon>
        <taxon>Metazoa</taxon>
        <taxon>Chordata</taxon>
        <taxon>Craniata</taxon>
        <taxon>Vertebrata</taxon>
        <taxon>Euteleostomi</taxon>
        <taxon>Archelosauria</taxon>
        <taxon>Archosauria</taxon>
        <taxon>Dinosauria</taxon>
        <taxon>Saurischia</taxon>
        <taxon>Theropoda</taxon>
        <taxon>Coelurosauria</taxon>
        <taxon>Aves</taxon>
        <taxon>Neognathae</taxon>
        <taxon>Neoaves</taxon>
        <taxon>Telluraves</taxon>
        <taxon>Australaves</taxon>
        <taxon>Passeriformes</taxon>
        <taxon>Turdidae</taxon>
        <taxon>Catharus</taxon>
    </lineage>
</organism>
<dbReference type="AlphaFoldDB" id="A0A8C3V1T4"/>
<evidence type="ECO:0000313" key="2">
    <source>
        <dbReference type="Proteomes" id="UP000694563"/>
    </source>
</evidence>
<proteinExistence type="predicted"/>
<accession>A0A8C3V1T4</accession>
<reference evidence="1" key="1">
    <citation type="submission" date="2020-10" db="EMBL/GenBank/DDBJ databases">
        <title>Catharus ustulatus (Swainson's thrush) genome, bCatUst1, primary haplotype v2.</title>
        <authorList>
            <person name="Delmore K."/>
            <person name="Vafadar M."/>
            <person name="Formenti G."/>
            <person name="Chow W."/>
            <person name="Pelan S."/>
            <person name="Howe K."/>
            <person name="Rhie A."/>
            <person name="Mountcastle J."/>
            <person name="Haase B."/>
            <person name="Fedrigo O."/>
            <person name="Jarvis E.D."/>
        </authorList>
    </citation>
    <scope>NUCLEOTIDE SEQUENCE [LARGE SCALE GENOMIC DNA]</scope>
</reference>
<dbReference type="Proteomes" id="UP000694563">
    <property type="component" value="Chromosome 18"/>
</dbReference>
<dbReference type="Ensembl" id="ENSCUST00005022658.1">
    <property type="protein sequence ID" value="ENSCUSP00005021873.1"/>
    <property type="gene ID" value="ENSCUSG00005013872.1"/>
</dbReference>
<sequence>MTPCWLTGGLLEGEFLSPYKLCTVKYIIYFLQKSISPPEYVPHGPGKKFNTLHTKGSVPLDTITFYKSAALVLGHFRIIYLTSLFFMSH</sequence>
<protein>
    <submittedName>
        <fullName evidence="1">Uncharacterized protein</fullName>
    </submittedName>
</protein>
<reference evidence="1" key="2">
    <citation type="submission" date="2025-08" db="UniProtKB">
        <authorList>
            <consortium name="Ensembl"/>
        </authorList>
    </citation>
    <scope>IDENTIFICATION</scope>
</reference>
<keyword evidence="2" id="KW-1185">Reference proteome</keyword>
<reference evidence="1" key="3">
    <citation type="submission" date="2025-09" db="UniProtKB">
        <authorList>
            <consortium name="Ensembl"/>
        </authorList>
    </citation>
    <scope>IDENTIFICATION</scope>
</reference>
<evidence type="ECO:0000313" key="1">
    <source>
        <dbReference type="Ensembl" id="ENSCUSP00005021873.1"/>
    </source>
</evidence>
<name>A0A8C3V1T4_CATUS</name>